<protein>
    <submittedName>
        <fullName evidence="2">Uncharacterized protein</fullName>
    </submittedName>
</protein>
<evidence type="ECO:0000313" key="2">
    <source>
        <dbReference type="EMBL" id="PTB76853.1"/>
    </source>
</evidence>
<feature type="region of interest" description="Disordered" evidence="1">
    <location>
        <begin position="40"/>
        <end position="61"/>
    </location>
</feature>
<sequence length="102" mass="11211">MLTRRISFTSLITAIAGRHSFPPQAEAHWISWFQHKRGETGSSDMHTNSSSPITTTADIISPTCPGSSPTMKSLLSSFFFLPPHAVQNPLDGPSRIMQPSMR</sequence>
<evidence type="ECO:0000313" key="3">
    <source>
        <dbReference type="Proteomes" id="UP000240760"/>
    </source>
</evidence>
<dbReference type="AlphaFoldDB" id="A0A2T4C5M5"/>
<keyword evidence="3" id="KW-1185">Reference proteome</keyword>
<proteinExistence type="predicted"/>
<gene>
    <name evidence="2" type="ORF">M440DRAFT_1236659</name>
</gene>
<organism evidence="2 3">
    <name type="scientific">Trichoderma longibrachiatum ATCC 18648</name>
    <dbReference type="NCBI Taxonomy" id="983965"/>
    <lineage>
        <taxon>Eukaryota</taxon>
        <taxon>Fungi</taxon>
        <taxon>Dikarya</taxon>
        <taxon>Ascomycota</taxon>
        <taxon>Pezizomycotina</taxon>
        <taxon>Sordariomycetes</taxon>
        <taxon>Hypocreomycetidae</taxon>
        <taxon>Hypocreales</taxon>
        <taxon>Hypocreaceae</taxon>
        <taxon>Trichoderma</taxon>
    </lineage>
</organism>
<reference evidence="2 3" key="1">
    <citation type="submission" date="2016-07" db="EMBL/GenBank/DDBJ databases">
        <title>Multiple horizontal gene transfer events from other fungi enriched the ability of initially mycotrophic Trichoderma (Ascomycota) to feed on dead plant biomass.</title>
        <authorList>
            <consortium name="DOE Joint Genome Institute"/>
            <person name="Aerts A."/>
            <person name="Atanasova L."/>
            <person name="Chenthamara K."/>
            <person name="Zhang J."/>
            <person name="Grujic M."/>
            <person name="Henrissat B."/>
            <person name="Kuo A."/>
            <person name="Salamov A."/>
            <person name="Lipzen A."/>
            <person name="Labutti K."/>
            <person name="Barry K."/>
            <person name="Miao Y."/>
            <person name="Rahimi M.J."/>
            <person name="Shen Q."/>
            <person name="Grigoriev I.V."/>
            <person name="Kubicek C.P."/>
            <person name="Druzhinina I.S."/>
        </authorList>
    </citation>
    <scope>NUCLEOTIDE SEQUENCE [LARGE SCALE GENOMIC DNA]</scope>
    <source>
        <strain evidence="2 3">ATCC 18648</strain>
    </source>
</reference>
<name>A0A2T4C5M5_TRILO</name>
<dbReference type="EMBL" id="KZ679131">
    <property type="protein sequence ID" value="PTB76853.1"/>
    <property type="molecule type" value="Genomic_DNA"/>
</dbReference>
<accession>A0A2T4C5M5</accession>
<dbReference type="Proteomes" id="UP000240760">
    <property type="component" value="Unassembled WGS sequence"/>
</dbReference>
<evidence type="ECO:0000256" key="1">
    <source>
        <dbReference type="SAM" id="MobiDB-lite"/>
    </source>
</evidence>